<evidence type="ECO:0008006" key="5">
    <source>
        <dbReference type="Google" id="ProtNLM"/>
    </source>
</evidence>
<evidence type="ECO:0000259" key="2">
    <source>
        <dbReference type="Pfam" id="PF05021"/>
    </source>
</evidence>
<dbReference type="Gene3D" id="3.40.140.10">
    <property type="entry name" value="Cytidine Deaminase, domain 2"/>
    <property type="match status" value="1"/>
</dbReference>
<dbReference type="PANTHER" id="PTHR12710">
    <property type="entry name" value="NUCLEAR PROTEIN LOCALIZATION 4"/>
    <property type="match status" value="1"/>
</dbReference>
<dbReference type="OrthoDB" id="10251089at2759"/>
<evidence type="ECO:0000313" key="4">
    <source>
        <dbReference type="Proteomes" id="UP000039865"/>
    </source>
</evidence>
<reference evidence="3 4" key="1">
    <citation type="submission" date="2014-06" db="EMBL/GenBank/DDBJ databases">
        <authorList>
            <person name="Swart Estienne"/>
        </authorList>
    </citation>
    <scope>NUCLEOTIDE SEQUENCE [LARGE SCALE GENOMIC DNA]</scope>
    <source>
        <strain evidence="3 4">130c</strain>
    </source>
</reference>
<gene>
    <name evidence="3" type="primary">Contig6112.g6534</name>
    <name evidence="3" type="ORF">STYLEM_5292</name>
</gene>
<protein>
    <recommendedName>
        <fullName evidence="5">Nuclear protein localization protein 4 homolog</fullName>
    </recommendedName>
</protein>
<dbReference type="Pfam" id="PF05020">
    <property type="entry name" value="zf-NPL4"/>
    <property type="match status" value="1"/>
</dbReference>
<dbReference type="GO" id="GO:0043130">
    <property type="term" value="F:ubiquitin binding"/>
    <property type="evidence" value="ECO:0007669"/>
    <property type="project" value="TreeGrafter"/>
</dbReference>
<dbReference type="Pfam" id="PF05021">
    <property type="entry name" value="NPL4"/>
    <property type="match status" value="1"/>
</dbReference>
<dbReference type="AlphaFoldDB" id="A0A078A398"/>
<evidence type="ECO:0000259" key="1">
    <source>
        <dbReference type="Pfam" id="PF05020"/>
    </source>
</evidence>
<evidence type="ECO:0000313" key="3">
    <source>
        <dbReference type="EMBL" id="CDW76292.1"/>
    </source>
</evidence>
<dbReference type="GO" id="GO:0006511">
    <property type="term" value="P:ubiquitin-dependent protein catabolic process"/>
    <property type="evidence" value="ECO:0007669"/>
    <property type="project" value="InterPro"/>
</dbReference>
<dbReference type="InterPro" id="IPR016563">
    <property type="entry name" value="Npl4"/>
</dbReference>
<dbReference type="FunCoup" id="A0A078A398">
    <property type="interactions" value="385"/>
</dbReference>
<accession>A0A078A398</accession>
<dbReference type="OMA" id="RVGWIFS"/>
<feature type="domain" description="Nuclear pore localisation protein NPL4 C-terminal" evidence="2">
    <location>
        <begin position="209"/>
        <end position="448"/>
    </location>
</feature>
<feature type="domain" description="NPL4 zinc-binding putative" evidence="1">
    <location>
        <begin position="86"/>
        <end position="203"/>
    </location>
</feature>
<dbReference type="InParanoid" id="A0A078A398"/>
<dbReference type="GO" id="GO:0005634">
    <property type="term" value="C:nucleus"/>
    <property type="evidence" value="ECO:0007669"/>
    <property type="project" value="TreeGrafter"/>
</dbReference>
<proteinExistence type="predicted"/>
<dbReference type="InterPro" id="IPR007716">
    <property type="entry name" value="NPL4_Zn-bd_put"/>
</dbReference>
<dbReference type="CDD" id="cd08061">
    <property type="entry name" value="MPN_NPL4"/>
    <property type="match status" value="1"/>
</dbReference>
<dbReference type="PANTHER" id="PTHR12710:SF0">
    <property type="entry name" value="NUCLEAR PROTEIN LOCALIZATION PROTEIN 4 HOMOLOG"/>
    <property type="match status" value="1"/>
</dbReference>
<dbReference type="InterPro" id="IPR007717">
    <property type="entry name" value="NPL4_C"/>
</dbReference>
<dbReference type="GO" id="GO:0031625">
    <property type="term" value="F:ubiquitin protein ligase binding"/>
    <property type="evidence" value="ECO:0007669"/>
    <property type="project" value="TreeGrafter"/>
</dbReference>
<dbReference type="Proteomes" id="UP000039865">
    <property type="component" value="Unassembled WGS sequence"/>
</dbReference>
<dbReference type="EMBL" id="CCKQ01005138">
    <property type="protein sequence ID" value="CDW76292.1"/>
    <property type="molecule type" value="Genomic_DNA"/>
</dbReference>
<keyword evidence="4" id="KW-1185">Reference proteome</keyword>
<name>A0A078A398_STYLE</name>
<sequence length="478" mass="54484">MIYVANQDTKFTSNVVSGTQPKIQEEIKNEDVTMIDTSTHKGGSPSKTMSKKPLTDEEVKKAHCTHGSNAKCINCLGVTKEMIKEMKTQCKHGPNEKCPNCFEDVKSQFKHESFEHYLLEMKSKCKGQHKPDQKCQNCMPIQQLSYKVNYNCPNHKPFPEGMCNKCVPPAVVLKRQTFRHVDYVSFMNFTEMASFVGSWQQTGCMEQKMAWLYGYYSEDPNYPEGVRVNIEAVYEPPQIGEINGVQELDDPLQNKVDMLAEALTLEKVGWIFTSINHDAFLSAQEVRKIAKLQEQYKVLHPEGYQVSKFVTVVVKPKGDGSEIGIDCYMVSDQCQALERDDIFGNTDSRKKMTLREPTPNEMIPSIIKEGKPAKEFEPDFFIVSLTNGQPKNNKDYNYLKFYDFPVYNRSGKKAPTSKDFKDYIKRHKGETSQRKYACFQALIFLAEMLDIHTALAIAQNVANEQPLDSGLVELLESL</sequence>
<organism evidence="3 4">
    <name type="scientific">Stylonychia lemnae</name>
    <name type="common">Ciliate</name>
    <dbReference type="NCBI Taxonomy" id="5949"/>
    <lineage>
        <taxon>Eukaryota</taxon>
        <taxon>Sar</taxon>
        <taxon>Alveolata</taxon>
        <taxon>Ciliophora</taxon>
        <taxon>Intramacronucleata</taxon>
        <taxon>Spirotrichea</taxon>
        <taxon>Stichotrichia</taxon>
        <taxon>Sporadotrichida</taxon>
        <taxon>Oxytrichidae</taxon>
        <taxon>Stylonychinae</taxon>
        <taxon>Stylonychia</taxon>
    </lineage>
</organism>